<feature type="region of interest" description="Disordered" evidence="2">
    <location>
        <begin position="439"/>
        <end position="465"/>
    </location>
</feature>
<dbReference type="InterPro" id="IPR006575">
    <property type="entry name" value="RWD_dom"/>
</dbReference>
<dbReference type="InterPro" id="IPR016135">
    <property type="entry name" value="UBQ-conjugating_enzyme/RWD"/>
</dbReference>
<feature type="compositionally biased region" description="Basic and acidic residues" evidence="2">
    <location>
        <begin position="456"/>
        <end position="465"/>
    </location>
</feature>
<feature type="domain" description="RWD" evidence="3">
    <location>
        <begin position="86"/>
        <end position="199"/>
    </location>
</feature>
<accession>A0A0G4LCM6</accession>
<dbReference type="STRING" id="100787.A0A0G4LCM6"/>
<dbReference type="EMBL" id="CVQH01011112">
    <property type="protein sequence ID" value="CRK19808.1"/>
    <property type="molecule type" value="Genomic_DNA"/>
</dbReference>
<feature type="coiled-coil region" evidence="1">
    <location>
        <begin position="343"/>
        <end position="419"/>
    </location>
</feature>
<feature type="region of interest" description="Disordered" evidence="2">
    <location>
        <begin position="178"/>
        <end position="223"/>
    </location>
</feature>
<dbReference type="AlphaFoldDB" id="A0A0G4LCM6"/>
<evidence type="ECO:0000313" key="5">
    <source>
        <dbReference type="Proteomes" id="UP000044602"/>
    </source>
</evidence>
<feature type="compositionally biased region" description="Polar residues" evidence="2">
    <location>
        <begin position="28"/>
        <end position="47"/>
    </location>
</feature>
<keyword evidence="1" id="KW-0175">Coiled coil</keyword>
<dbReference type="Pfam" id="PF05773">
    <property type="entry name" value="RWD"/>
    <property type="match status" value="2"/>
</dbReference>
<dbReference type="SUPFAM" id="SSF54495">
    <property type="entry name" value="UBC-like"/>
    <property type="match status" value="2"/>
</dbReference>
<organism evidence="4 5">
    <name type="scientific">Verticillium longisporum</name>
    <name type="common">Verticillium dahliae var. longisporum</name>
    <dbReference type="NCBI Taxonomy" id="100787"/>
    <lineage>
        <taxon>Eukaryota</taxon>
        <taxon>Fungi</taxon>
        <taxon>Dikarya</taxon>
        <taxon>Ascomycota</taxon>
        <taxon>Pezizomycotina</taxon>
        <taxon>Sordariomycetes</taxon>
        <taxon>Hypocreomycetidae</taxon>
        <taxon>Glomerellales</taxon>
        <taxon>Plectosphaerellaceae</taxon>
        <taxon>Verticillium</taxon>
    </lineage>
</organism>
<protein>
    <recommendedName>
        <fullName evidence="3">RWD domain-containing protein</fullName>
    </recommendedName>
</protein>
<evidence type="ECO:0000256" key="2">
    <source>
        <dbReference type="SAM" id="MobiDB-lite"/>
    </source>
</evidence>
<sequence>MGREEQVEEREVLESIFPEEITVCHHQLPTTTDSTPARSNDVSSNPADSIPPSYPPIPSCGSLPDPQHGVRATGPSITMGREEQVEEREVLESIFPEEITDISETEFRIKVVLDVVGEEDAPDPPTMLLHVRYPEAYPDEAPFLDLNPEQQAGAPHPHFSVADDKVALLASLSETVEENLGLPTTTDSTPARSNDVSSNPADSIPPSYPPIPSCGSLPDPQHGVRATGPSITMGREEQVEEREVLESIFPEEITDISETEFRIKVVLDVVGEEDAPDPPTMLLHVRYPEAYPDEAPFLDLNPEQQAGAPHPHFSVADDKVALLASLSETVEENLGVAMIFSLYATLKDAAEQLIADRKAAVERRREEAVMAAEREENKKFQGTPVTPETFLRWRDDFRREMEEARLQQEEERLAELKKAKVKEPVKMTGRQLWEGGHVGKVTYDEGDDEDGGLAEGVEKLKVEAA</sequence>
<dbReference type="SMART" id="SM00591">
    <property type="entry name" value="RWD"/>
    <property type="match status" value="2"/>
</dbReference>
<feature type="compositionally biased region" description="Polar residues" evidence="2">
    <location>
        <begin position="182"/>
        <end position="201"/>
    </location>
</feature>
<evidence type="ECO:0000259" key="3">
    <source>
        <dbReference type="PROSITE" id="PS50908"/>
    </source>
</evidence>
<evidence type="ECO:0000256" key="1">
    <source>
        <dbReference type="SAM" id="Coils"/>
    </source>
</evidence>
<feature type="region of interest" description="Disordered" evidence="2">
    <location>
        <begin position="23"/>
        <end position="75"/>
    </location>
</feature>
<dbReference type="PROSITE" id="PS50908">
    <property type="entry name" value="RWD"/>
    <property type="match status" value="2"/>
</dbReference>
<dbReference type="PANTHER" id="PTHR12292">
    <property type="entry name" value="RWD DOMAIN-CONTAINING PROTEIN"/>
    <property type="match status" value="1"/>
</dbReference>
<keyword evidence="5" id="KW-1185">Reference proteome</keyword>
<dbReference type="Proteomes" id="UP000044602">
    <property type="component" value="Unassembled WGS sequence"/>
</dbReference>
<proteinExistence type="predicted"/>
<dbReference type="FunFam" id="3.10.110.10:FF:000075">
    <property type="entry name" value="RWD domain-containing protein (Gir2)"/>
    <property type="match status" value="1"/>
</dbReference>
<dbReference type="Gene3D" id="3.10.110.10">
    <property type="entry name" value="Ubiquitin Conjugating Enzyme"/>
    <property type="match status" value="2"/>
</dbReference>
<gene>
    <name evidence="4" type="ORF">BN1708_000470</name>
</gene>
<feature type="domain" description="RWD" evidence="3">
    <location>
        <begin position="240"/>
        <end position="353"/>
    </location>
</feature>
<dbReference type="InterPro" id="IPR040213">
    <property type="entry name" value="GIR2-like"/>
</dbReference>
<name>A0A0G4LCM6_VERLO</name>
<reference evidence="4 5" key="1">
    <citation type="submission" date="2015-05" db="EMBL/GenBank/DDBJ databases">
        <authorList>
            <person name="Wang D.B."/>
            <person name="Wang M."/>
        </authorList>
    </citation>
    <scope>NUCLEOTIDE SEQUENCE [LARGE SCALE GENOMIC DNA]</scope>
    <source>
        <strain evidence="4">VL1</strain>
    </source>
</reference>
<evidence type="ECO:0000313" key="4">
    <source>
        <dbReference type="EMBL" id="CRK19808.1"/>
    </source>
</evidence>